<organism evidence="3 4">
    <name type="scientific">Peromyscus maniculatus bairdii</name>
    <name type="common">Prairie deer mouse</name>
    <dbReference type="NCBI Taxonomy" id="230844"/>
    <lineage>
        <taxon>Eukaryota</taxon>
        <taxon>Metazoa</taxon>
        <taxon>Chordata</taxon>
        <taxon>Craniata</taxon>
        <taxon>Vertebrata</taxon>
        <taxon>Euteleostomi</taxon>
        <taxon>Mammalia</taxon>
        <taxon>Eutheria</taxon>
        <taxon>Euarchontoglires</taxon>
        <taxon>Glires</taxon>
        <taxon>Rodentia</taxon>
        <taxon>Myomorpha</taxon>
        <taxon>Muroidea</taxon>
        <taxon>Cricetidae</taxon>
        <taxon>Neotominae</taxon>
        <taxon>Peromyscus</taxon>
    </lineage>
</organism>
<keyword evidence="2" id="KW-0732">Signal</keyword>
<reference evidence="3" key="3">
    <citation type="submission" date="2025-09" db="UniProtKB">
        <authorList>
            <consortium name="Ensembl"/>
        </authorList>
    </citation>
    <scope>IDENTIFICATION</scope>
</reference>
<evidence type="ECO:0000313" key="3">
    <source>
        <dbReference type="Ensembl" id="ENSPEMP00000025392.2"/>
    </source>
</evidence>
<name>A0A8C8TXZ1_PERMB</name>
<evidence type="ECO:0000256" key="1">
    <source>
        <dbReference type="SAM" id="MobiDB-lite"/>
    </source>
</evidence>
<dbReference type="InterPro" id="IPR032253">
    <property type="entry name" value="Esp1/Esp22"/>
</dbReference>
<evidence type="ECO:0000256" key="2">
    <source>
        <dbReference type="SAM" id="SignalP"/>
    </source>
</evidence>
<proteinExistence type="predicted"/>
<dbReference type="GO" id="GO:0005186">
    <property type="term" value="F:pheromone activity"/>
    <property type="evidence" value="ECO:0007669"/>
    <property type="project" value="InterPro"/>
</dbReference>
<protein>
    <submittedName>
        <fullName evidence="3">Uncharacterized protein</fullName>
    </submittedName>
</protein>
<evidence type="ECO:0000313" key="4">
    <source>
        <dbReference type="Proteomes" id="UP000694547"/>
    </source>
</evidence>
<dbReference type="Proteomes" id="UP000694547">
    <property type="component" value="Chromosome 21"/>
</dbReference>
<reference evidence="3 4" key="1">
    <citation type="submission" date="2018-10" db="EMBL/GenBank/DDBJ databases">
        <title>Improved assembly of the deer mouse Peromyscus maniculatus genome.</title>
        <authorList>
            <person name="Lassance J.-M."/>
            <person name="Hoekstra H.E."/>
        </authorList>
    </citation>
    <scope>NUCLEOTIDE SEQUENCE [LARGE SCALE GENOMIC DNA]</scope>
</reference>
<feature type="signal peptide" evidence="2">
    <location>
        <begin position="1"/>
        <end position="22"/>
    </location>
</feature>
<reference evidence="3" key="2">
    <citation type="submission" date="2025-08" db="UniProtKB">
        <authorList>
            <consortium name="Ensembl"/>
        </authorList>
    </citation>
    <scope>IDENTIFICATION</scope>
</reference>
<sequence length="104" mass="11386">MASSPMMLLLITLLMSSMLTEGRVLTQTQKEPAVSADQKTNAKTGLDKVDGQGTGNTEALERIRLASHQYQTLSEDLANANNHMLDLMSAVLTALRKCCIVWLH</sequence>
<dbReference type="Pfam" id="PF16590">
    <property type="entry name" value="ESP"/>
    <property type="match status" value="1"/>
</dbReference>
<dbReference type="GO" id="GO:0005615">
    <property type="term" value="C:extracellular space"/>
    <property type="evidence" value="ECO:0007669"/>
    <property type="project" value="InterPro"/>
</dbReference>
<feature type="chain" id="PRO_5034006982" evidence="2">
    <location>
        <begin position="23"/>
        <end position="104"/>
    </location>
</feature>
<dbReference type="Ensembl" id="ENSPEMT00000029778.2">
    <property type="protein sequence ID" value="ENSPEMP00000025392.2"/>
    <property type="gene ID" value="ENSPEMG00000021831.2"/>
</dbReference>
<dbReference type="AlphaFoldDB" id="A0A8C8TXZ1"/>
<keyword evidence="4" id="KW-1185">Reference proteome</keyword>
<dbReference type="CDD" id="cd14249">
    <property type="entry name" value="ESP1_like"/>
    <property type="match status" value="1"/>
</dbReference>
<feature type="region of interest" description="Disordered" evidence="1">
    <location>
        <begin position="26"/>
        <end position="54"/>
    </location>
</feature>
<accession>A0A8C8TXZ1</accession>
<dbReference type="GeneTree" id="ENSGT00840000130532"/>